<evidence type="ECO:0000313" key="1">
    <source>
        <dbReference type="EMBL" id="MFD1105013.1"/>
    </source>
</evidence>
<comment type="caution">
    <text evidence="1">The sequence shown here is derived from an EMBL/GenBank/DDBJ whole genome shotgun (WGS) entry which is preliminary data.</text>
</comment>
<reference evidence="2" key="1">
    <citation type="journal article" date="2019" name="Int. J. Syst. Evol. Microbiol.">
        <title>The Global Catalogue of Microorganisms (GCM) 10K type strain sequencing project: providing services to taxonomists for standard genome sequencing and annotation.</title>
        <authorList>
            <consortium name="The Broad Institute Genomics Platform"/>
            <consortium name="The Broad Institute Genome Sequencing Center for Infectious Disease"/>
            <person name="Wu L."/>
            <person name="Ma J."/>
        </authorList>
    </citation>
    <scope>NUCLEOTIDE SEQUENCE [LARGE SCALE GENOMIC DNA]</scope>
    <source>
        <strain evidence="2">CCUG 54329</strain>
    </source>
</reference>
<protein>
    <submittedName>
        <fullName evidence="1">Uncharacterized protein</fullName>
    </submittedName>
</protein>
<dbReference type="EMBL" id="JBHTLS010000117">
    <property type="protein sequence ID" value="MFD1105013.1"/>
    <property type="molecule type" value="Genomic_DNA"/>
</dbReference>
<dbReference type="Proteomes" id="UP001597203">
    <property type="component" value="Unassembled WGS sequence"/>
</dbReference>
<gene>
    <name evidence="1" type="ORF">ACFQ24_09025</name>
</gene>
<name>A0ABW3P1H1_9SPHN</name>
<organism evidence="1 2">
    <name type="scientific">Sphingobium olei</name>
    <dbReference type="NCBI Taxonomy" id="420955"/>
    <lineage>
        <taxon>Bacteria</taxon>
        <taxon>Pseudomonadati</taxon>
        <taxon>Pseudomonadota</taxon>
        <taxon>Alphaproteobacteria</taxon>
        <taxon>Sphingomonadales</taxon>
        <taxon>Sphingomonadaceae</taxon>
        <taxon>Sphingobium</taxon>
    </lineage>
</organism>
<sequence>MLILARLLDWLCSAFASGAQDALRINQLICPFSEKAGHRSPRN</sequence>
<keyword evidence="2" id="KW-1185">Reference proteome</keyword>
<dbReference type="RefSeq" id="WP_380910472.1">
    <property type="nucleotide sequence ID" value="NZ_JBHTLS010000117.1"/>
</dbReference>
<accession>A0ABW3P1H1</accession>
<evidence type="ECO:0000313" key="2">
    <source>
        <dbReference type="Proteomes" id="UP001597203"/>
    </source>
</evidence>
<proteinExistence type="predicted"/>